<dbReference type="RefSeq" id="WP_015538125.1">
    <property type="nucleotide sequence ID" value="NC_021020.1"/>
</dbReference>
<dbReference type="Proteomes" id="UP000007059">
    <property type="component" value="Chromosome"/>
</dbReference>
<dbReference type="SUPFAM" id="SSF52540">
    <property type="entry name" value="P-loop containing nucleoside triphosphate hydrolases"/>
    <property type="match status" value="1"/>
</dbReference>
<keyword evidence="5" id="KW-0472">Membrane</keyword>
<name>D4KCS6_9FIRM</name>
<evidence type="ECO:0000256" key="4">
    <source>
        <dbReference type="ARBA" id="ARBA00022989"/>
    </source>
</evidence>
<dbReference type="InterPro" id="IPR051539">
    <property type="entry name" value="T4SS-coupling_protein"/>
</dbReference>
<evidence type="ECO:0000259" key="6">
    <source>
        <dbReference type="Pfam" id="PF10412"/>
    </source>
</evidence>
<dbReference type="KEGG" id="fpa:FPR_24870"/>
<comment type="subcellular location">
    <subcellularLocation>
        <location evidence="1">Cell membrane</location>
        <topology evidence="1">Multi-pass membrane protein</topology>
    </subcellularLocation>
</comment>
<accession>D4KCS6</accession>
<dbReference type="PANTHER" id="PTHR37937:SF1">
    <property type="entry name" value="CONJUGATIVE TRANSFER: DNA TRANSPORT"/>
    <property type="match status" value="1"/>
</dbReference>
<keyword evidence="3" id="KW-0812">Transmembrane</keyword>
<protein>
    <submittedName>
        <fullName evidence="7">Type IV secretory pathway, VirD4 components</fullName>
    </submittedName>
</protein>
<dbReference type="Gene3D" id="3.40.50.300">
    <property type="entry name" value="P-loop containing nucleotide triphosphate hydrolases"/>
    <property type="match status" value="1"/>
</dbReference>
<dbReference type="GO" id="GO:0005886">
    <property type="term" value="C:plasma membrane"/>
    <property type="evidence" value="ECO:0007669"/>
    <property type="project" value="UniProtKB-SubCell"/>
</dbReference>
<evidence type="ECO:0000256" key="3">
    <source>
        <dbReference type="ARBA" id="ARBA00022692"/>
    </source>
</evidence>
<organism evidence="7 8">
    <name type="scientific">Faecalibacterium prausnitzii SL3/3</name>
    <dbReference type="NCBI Taxonomy" id="657322"/>
    <lineage>
        <taxon>Bacteria</taxon>
        <taxon>Bacillati</taxon>
        <taxon>Bacillota</taxon>
        <taxon>Clostridia</taxon>
        <taxon>Eubacteriales</taxon>
        <taxon>Oscillospiraceae</taxon>
        <taxon>Faecalibacterium</taxon>
    </lineage>
</organism>
<proteinExistence type="predicted"/>
<evidence type="ECO:0000313" key="8">
    <source>
        <dbReference type="Proteomes" id="UP000007059"/>
    </source>
</evidence>
<reference evidence="7 8" key="2">
    <citation type="submission" date="2010-03" db="EMBL/GenBank/DDBJ databases">
        <authorList>
            <person name="Pajon A."/>
        </authorList>
    </citation>
    <scope>NUCLEOTIDE SEQUENCE [LARGE SCALE GENOMIC DNA]</scope>
    <source>
        <strain evidence="7 8">SL3/3</strain>
    </source>
</reference>
<dbReference type="HOGENOM" id="CLU_635603_0_0_9"/>
<dbReference type="InterPro" id="IPR019476">
    <property type="entry name" value="T4SS_TraD_DNA-bd"/>
</dbReference>
<dbReference type="eggNOG" id="COG3505">
    <property type="taxonomic scope" value="Bacteria"/>
</dbReference>
<dbReference type="EMBL" id="FP929046">
    <property type="protein sequence ID" value="CBL02639.1"/>
    <property type="molecule type" value="Genomic_DNA"/>
</dbReference>
<dbReference type="PATRIC" id="fig|657322.3.peg.2341"/>
<dbReference type="PANTHER" id="PTHR37937">
    <property type="entry name" value="CONJUGATIVE TRANSFER: DNA TRANSPORT"/>
    <property type="match status" value="1"/>
</dbReference>
<dbReference type="InterPro" id="IPR027417">
    <property type="entry name" value="P-loop_NTPase"/>
</dbReference>
<feature type="domain" description="Type IV secretion system coupling protein TraD DNA-binding" evidence="6">
    <location>
        <begin position="42"/>
        <end position="171"/>
    </location>
</feature>
<evidence type="ECO:0000256" key="2">
    <source>
        <dbReference type="ARBA" id="ARBA00022475"/>
    </source>
</evidence>
<gene>
    <name evidence="7" type="ORF">FPR_24870</name>
</gene>
<dbReference type="CDD" id="cd01127">
    <property type="entry name" value="TrwB_TraG_TraD_VirD4"/>
    <property type="match status" value="1"/>
</dbReference>
<dbReference type="AlphaFoldDB" id="D4KCS6"/>
<keyword evidence="4" id="KW-1133">Transmembrane helix</keyword>
<feature type="domain" description="Type IV secretion system coupling protein TraD DNA-binding" evidence="6">
    <location>
        <begin position="227"/>
        <end position="385"/>
    </location>
</feature>
<dbReference type="Pfam" id="PF10412">
    <property type="entry name" value="TrwB_AAD_bind"/>
    <property type="match status" value="2"/>
</dbReference>
<sequence length="439" mass="48821">MKRLLEGQQLQRTVPPTAGRVEPVVCLPGGLTLDDRSCWQYPTMLVGNVGSGKSTLMEQIRRPVLAHADRMQDTVVIFAAKPDVLRCRRPGDPVISVSATDPANCWNLFRELDASTAPDLTLREIASALFAEQKKKTTQIFFPEAAQEIFYQTARFMRDFGRTNNIPVSNAELSEFLTRTTVFAQEGAGTGTDGSWQELVERYPTYFSAARDLIGDGGAQGLGVLSEVRTMLSRLFIGSFNTADGRFSALQAIRQGGKRVFILYEPDKARTALPLFRLLLDLMLQQSMSPTLNHKVWFLLDEFSLLPKVESLTDFLSFARDPSGDNGRSGARIIAAVQSVQLLTRHYSEAEAKTLMSLFPNLITMRVMDPMSRAAFADRYGTARVIYRYMGEGNRPVTTDCEQKVVTDADFSQLMKPGQALMSLPAVSPDPFIYDGFRP</sequence>
<evidence type="ECO:0000313" key="7">
    <source>
        <dbReference type="EMBL" id="CBL02639.1"/>
    </source>
</evidence>
<keyword evidence="2" id="KW-1003">Cell membrane</keyword>
<reference evidence="7 8" key="1">
    <citation type="submission" date="2010-03" db="EMBL/GenBank/DDBJ databases">
        <title>The genome sequence of Faecalibacterium prausnitzii SL3/3.</title>
        <authorList>
            <consortium name="metaHIT consortium -- http://www.metahit.eu/"/>
            <person name="Pajon A."/>
            <person name="Turner K."/>
            <person name="Parkhill J."/>
            <person name="Duncan S."/>
            <person name="Flint H."/>
        </authorList>
    </citation>
    <scope>NUCLEOTIDE SEQUENCE [LARGE SCALE GENOMIC DNA]</scope>
    <source>
        <strain evidence="7 8">SL3/3</strain>
    </source>
</reference>
<evidence type="ECO:0000256" key="1">
    <source>
        <dbReference type="ARBA" id="ARBA00004651"/>
    </source>
</evidence>
<evidence type="ECO:0000256" key="5">
    <source>
        <dbReference type="ARBA" id="ARBA00023136"/>
    </source>
</evidence>